<dbReference type="InterPro" id="IPR006626">
    <property type="entry name" value="PbH1"/>
</dbReference>
<dbReference type="CDD" id="cd10144">
    <property type="entry name" value="Peptidase_S74_CIMCD"/>
    <property type="match status" value="1"/>
</dbReference>
<evidence type="ECO:0000313" key="2">
    <source>
        <dbReference type="EMBL" id="SAJ96482.1"/>
    </source>
</evidence>
<dbReference type="Gene3D" id="2.160.20.10">
    <property type="entry name" value="Single-stranded right-handed beta-helix, Pectin lyase-like"/>
    <property type="match status" value="1"/>
</dbReference>
<dbReference type="Gene3D" id="1.10.10.10">
    <property type="entry name" value="Winged helix-like DNA-binding domain superfamily/Winged helix DNA-binding domain"/>
    <property type="match status" value="1"/>
</dbReference>
<name>A0ABD7L6K6_9BURK</name>
<dbReference type="InterPro" id="IPR011050">
    <property type="entry name" value="Pectin_lyase_fold/virulence"/>
</dbReference>
<comment type="caution">
    <text evidence="2">The sequence shown here is derived from an EMBL/GenBank/DDBJ whole genome shotgun (WGS) entry which is preliminary data.</text>
</comment>
<sequence length="786" mass="84562">MSATLLSNAEQQFFDSNGKPLAGGSVYFYIPNTTTLKNTWQDSAQTILNTNPVILDAAGRAIIWGSGAYRQVVYDQFGNLVWDRITQDANSALSGALTDDVFTAPQDFTPGTSTTLTLTSDPGSIENTWIFFDGVYQADNQVQSLEFPTLTFSSPIPEGVSTVTVKIGNTIAIGTPGSGTVKDSSVAAGSKLYNRINDLIDVRDFGAKGDGTTDDTAAIQTAINYAQSKWKTDFWSTYVPKVYIPSGVYNVKGIVISYPIHLYGDGQNGTTLDLIDGSNASVISISDMSETLSGSDIGNIMPIISDMSLGCNSSGQLAGGAFRGISLSDSSVPVGTSYHGGAEIRNVNIRAATQYAIYIGTNRNNGRIANVRTLYSQADGVFSNGYDWRVEDSDFGNAQGSGANGFTQNSGGATEMVNCNLFFNNASGLFLASGVNASCLFTNCYFDTNFNHGVAISGSFGDIVSHSFSNCLWRDNSQAGDNSYDHINIVNMTQVTIDAATFVVNIPSKQPRYLVNTANVNRVVFNATFEQNDTPNVPYHTAITNNFLNLALVGCENTSIGLMGNKTVGLNGLSGPNFDYYDAGSVSGERRWRTNVSGSVWHLQATDDAGATTAEVLNVTRTGTTPVSINTIPVKPITDNAFPLGDASHRWTIVYATTGTINTSDENEKTDIAPIDDALLDAWAEVDYFTFKFKDSVAAKGTAARTHFGMMAQRVRDAFAKHGIDGRKYGVLCYDEWPEEPEVVDKEGKVIRTAVKGGARWGVRYDQAMILEAALLRRELNSLKAK</sequence>
<feature type="domain" description="Peptidase S74" evidence="1">
    <location>
        <begin position="664"/>
        <end position="786"/>
    </location>
</feature>
<evidence type="ECO:0000259" key="1">
    <source>
        <dbReference type="PROSITE" id="PS51688"/>
    </source>
</evidence>
<protein>
    <submittedName>
        <fullName evidence="2">Parallel beta-helix repeat-containing protein</fullName>
    </submittedName>
</protein>
<dbReference type="InterPro" id="IPR024535">
    <property type="entry name" value="RHGA/B-epi-like_pectate_lyase"/>
</dbReference>
<dbReference type="SMART" id="SM00710">
    <property type="entry name" value="PbH1"/>
    <property type="match status" value="3"/>
</dbReference>
<dbReference type="Pfam" id="PF12708">
    <property type="entry name" value="Pect-lyase_RHGA_epim"/>
    <property type="match status" value="1"/>
</dbReference>
<evidence type="ECO:0000313" key="3">
    <source>
        <dbReference type="Proteomes" id="UP000196218"/>
    </source>
</evidence>
<dbReference type="InterPro" id="IPR030392">
    <property type="entry name" value="S74_ICA"/>
</dbReference>
<dbReference type="PROSITE" id="PS51688">
    <property type="entry name" value="ICA"/>
    <property type="match status" value="1"/>
</dbReference>
<dbReference type="SUPFAM" id="SSF51126">
    <property type="entry name" value="Pectin lyase-like"/>
    <property type="match status" value="1"/>
</dbReference>
<reference evidence="2 3" key="1">
    <citation type="submission" date="2016-04" db="EMBL/GenBank/DDBJ databases">
        <authorList>
            <person name="Peeters C."/>
        </authorList>
    </citation>
    <scope>NUCLEOTIDE SEQUENCE [LARGE SCALE GENOMIC DNA]</scope>
    <source>
        <strain evidence="2">LMG 29311</strain>
    </source>
</reference>
<dbReference type="InterPro" id="IPR044914">
    <property type="entry name" value="Endosialidase_C_dom_sf"/>
</dbReference>
<dbReference type="InterPro" id="IPR036388">
    <property type="entry name" value="WH-like_DNA-bd_sf"/>
</dbReference>
<dbReference type="RefSeq" id="WP_088926285.1">
    <property type="nucleotide sequence ID" value="NZ_CADFGW010000019.1"/>
</dbReference>
<dbReference type="AlphaFoldDB" id="A0ABD7L6K6"/>
<dbReference type="Proteomes" id="UP000196218">
    <property type="component" value="Unassembled WGS sequence"/>
</dbReference>
<dbReference type="Pfam" id="PF13884">
    <property type="entry name" value="Peptidase_S74"/>
    <property type="match status" value="1"/>
</dbReference>
<accession>A0ABD7L6K6</accession>
<dbReference type="InterPro" id="IPR012334">
    <property type="entry name" value="Pectin_lyas_fold"/>
</dbReference>
<proteinExistence type="predicted"/>
<dbReference type="EMBL" id="FKJW01000004">
    <property type="protein sequence ID" value="SAJ96482.1"/>
    <property type="molecule type" value="Genomic_DNA"/>
</dbReference>
<gene>
    <name evidence="2" type="ORF">UA18_03436</name>
</gene>
<dbReference type="Gene3D" id="4.10.1090.10">
    <property type="entry name" value="Endosialidase, domain 4"/>
    <property type="match status" value="1"/>
</dbReference>
<organism evidence="2 3">
    <name type="scientific">Burkholderia multivorans</name>
    <dbReference type="NCBI Taxonomy" id="87883"/>
    <lineage>
        <taxon>Bacteria</taxon>
        <taxon>Pseudomonadati</taxon>
        <taxon>Pseudomonadota</taxon>
        <taxon>Betaproteobacteria</taxon>
        <taxon>Burkholderiales</taxon>
        <taxon>Burkholderiaceae</taxon>
        <taxon>Burkholderia</taxon>
        <taxon>Burkholderia cepacia complex</taxon>
    </lineage>
</organism>